<proteinExistence type="predicted"/>
<dbReference type="Proteomes" id="UP000603940">
    <property type="component" value="Unassembled WGS sequence"/>
</dbReference>
<evidence type="ECO:0000313" key="1">
    <source>
        <dbReference type="EMBL" id="MBC9179861.1"/>
    </source>
</evidence>
<accession>A0ABR7RDD7</accession>
<name>A0ABR7RDD7_9PROT</name>
<sequence length="38" mass="3920">MSGLRCHIGGPALLGPGLPGWAEAEPILAGRVPWRDAP</sequence>
<dbReference type="EMBL" id="JACTUZ010000192">
    <property type="protein sequence ID" value="MBC9179861.1"/>
    <property type="molecule type" value="Genomic_DNA"/>
</dbReference>
<gene>
    <name evidence="1" type="ORF">IBL25_23220</name>
</gene>
<reference evidence="1 2" key="1">
    <citation type="journal article" date="2009" name="Int. J. Syst. Evol. Microbiol.">
        <title>Transfer of Teichococcus ludipueritiae and Muricoccus roseus to the genus Roseomonas, as Roseomonas ludipueritiae comb. nov. and Roseomonas rosea comb. nov., respectively, and emended description of the genus Roseomonas.</title>
        <authorList>
            <person name="Sanchez-Porro C."/>
            <person name="Gallego V."/>
            <person name="Busse H.J."/>
            <person name="Kampfer P."/>
            <person name="Ventosa A."/>
        </authorList>
    </citation>
    <scope>NUCLEOTIDE SEQUENCE [LARGE SCALE GENOMIC DNA]</scope>
    <source>
        <strain evidence="1 2">DSM 14915</strain>
    </source>
</reference>
<feature type="non-terminal residue" evidence="1">
    <location>
        <position position="38"/>
    </location>
</feature>
<evidence type="ECO:0000313" key="2">
    <source>
        <dbReference type="Proteomes" id="UP000603940"/>
    </source>
</evidence>
<comment type="caution">
    <text evidence="1">The sequence shown here is derived from an EMBL/GenBank/DDBJ whole genome shotgun (WGS) entry which is preliminary data.</text>
</comment>
<organism evidence="1 2">
    <name type="scientific">Pseudoroseomonas ludipueritiae</name>
    <dbReference type="NCBI Taxonomy" id="198093"/>
    <lineage>
        <taxon>Bacteria</taxon>
        <taxon>Pseudomonadati</taxon>
        <taxon>Pseudomonadota</taxon>
        <taxon>Alphaproteobacteria</taxon>
        <taxon>Acetobacterales</taxon>
        <taxon>Acetobacteraceae</taxon>
        <taxon>Pseudoroseomonas</taxon>
    </lineage>
</organism>
<protein>
    <submittedName>
        <fullName evidence="1">3-oxoacyl-ACP synthase</fullName>
    </submittedName>
</protein>
<keyword evidence="2" id="KW-1185">Reference proteome</keyword>